<dbReference type="PANTHER" id="PTHR10992">
    <property type="entry name" value="METHYLESTERASE FAMILY MEMBER"/>
    <property type="match status" value="1"/>
</dbReference>
<dbReference type="Gene3D" id="3.40.50.1820">
    <property type="entry name" value="alpha/beta hydrolase"/>
    <property type="match status" value="1"/>
</dbReference>
<dbReference type="Proteomes" id="UP001206925">
    <property type="component" value="Unassembled WGS sequence"/>
</dbReference>
<protein>
    <recommendedName>
        <fullName evidence="2">AB hydrolase-1 domain-containing protein</fullName>
    </recommendedName>
</protein>
<dbReference type="InterPro" id="IPR029058">
    <property type="entry name" value="AB_hydrolase_fold"/>
</dbReference>
<accession>A0AAD5CZ93</accession>
<dbReference type="InterPro" id="IPR045889">
    <property type="entry name" value="MES/HNL"/>
</dbReference>
<proteinExistence type="predicted"/>
<dbReference type="FunFam" id="3.40.50.1820:FF:000025">
    <property type="entry name" value="putative methylesterase 11, chloroplastic"/>
    <property type="match status" value="1"/>
</dbReference>
<evidence type="ECO:0000259" key="2">
    <source>
        <dbReference type="Pfam" id="PF00561"/>
    </source>
</evidence>
<evidence type="ECO:0000313" key="4">
    <source>
        <dbReference type="Proteomes" id="UP001206925"/>
    </source>
</evidence>
<evidence type="ECO:0000313" key="3">
    <source>
        <dbReference type="EMBL" id="KAI7750557.1"/>
    </source>
</evidence>
<dbReference type="GO" id="GO:0080032">
    <property type="term" value="F:methyl jasmonate esterase activity"/>
    <property type="evidence" value="ECO:0007669"/>
    <property type="project" value="TreeGrafter"/>
</dbReference>
<reference evidence="3" key="1">
    <citation type="submission" date="2022-06" db="EMBL/GenBank/DDBJ databases">
        <title>Uncovering the hologenomic basis of an extraordinary plant invasion.</title>
        <authorList>
            <person name="Bieker V.C."/>
            <person name="Martin M.D."/>
            <person name="Gilbert T."/>
            <person name="Hodgins K."/>
            <person name="Battlay P."/>
            <person name="Petersen B."/>
            <person name="Wilson J."/>
        </authorList>
    </citation>
    <scope>NUCLEOTIDE SEQUENCE</scope>
    <source>
        <strain evidence="3">AA19_3_7</strain>
        <tissue evidence="3">Leaf</tissue>
    </source>
</reference>
<dbReference type="Pfam" id="PF00561">
    <property type="entry name" value="Abhydrolase_1"/>
    <property type="match status" value="1"/>
</dbReference>
<keyword evidence="4" id="KW-1185">Reference proteome</keyword>
<sequence>MKKININTHKMSKRDVRRERMGERECIEEKTPLKVKPHFVLIHGISGGSWCWYKLKSMMYNSGYMVTCIDLKGAGIDPSDPNTILSFDEYNKPLLDFLSSLPNNQKVILVGHSAGGLSVTQATHKFPDKISLAIYVAATMLKNGFLTEQDVKDGVPDLSEYGDAYDLQFGLGSNQPPTSATVKKELQRKVIYPMAPPEDYILASMLLRPGPISALQNARFPDGNASIDKVPRVYIKTMYDKVVKPEQQDNMIAKWPPSHVYVLESDHSPNFSSPFALFGIFVKVATSIGCM</sequence>
<dbReference type="AlphaFoldDB" id="A0AAD5CZ93"/>
<feature type="domain" description="AB hydrolase-1" evidence="2">
    <location>
        <begin position="37"/>
        <end position="264"/>
    </location>
</feature>
<organism evidence="3 4">
    <name type="scientific">Ambrosia artemisiifolia</name>
    <name type="common">Common ragweed</name>
    <dbReference type="NCBI Taxonomy" id="4212"/>
    <lineage>
        <taxon>Eukaryota</taxon>
        <taxon>Viridiplantae</taxon>
        <taxon>Streptophyta</taxon>
        <taxon>Embryophyta</taxon>
        <taxon>Tracheophyta</taxon>
        <taxon>Spermatophyta</taxon>
        <taxon>Magnoliopsida</taxon>
        <taxon>eudicotyledons</taxon>
        <taxon>Gunneridae</taxon>
        <taxon>Pentapetalae</taxon>
        <taxon>asterids</taxon>
        <taxon>campanulids</taxon>
        <taxon>Asterales</taxon>
        <taxon>Asteraceae</taxon>
        <taxon>Asteroideae</taxon>
        <taxon>Heliantheae alliance</taxon>
        <taxon>Heliantheae</taxon>
        <taxon>Ambrosia</taxon>
    </lineage>
</organism>
<dbReference type="InterPro" id="IPR000073">
    <property type="entry name" value="AB_hydrolase_1"/>
</dbReference>
<dbReference type="PANTHER" id="PTHR10992:SF1032">
    <property type="entry name" value="METHYLESTERASE 17"/>
    <property type="match status" value="1"/>
</dbReference>
<evidence type="ECO:0000256" key="1">
    <source>
        <dbReference type="ARBA" id="ARBA00022801"/>
    </source>
</evidence>
<dbReference type="EMBL" id="JAMZMK010006125">
    <property type="protein sequence ID" value="KAI7750557.1"/>
    <property type="molecule type" value="Genomic_DNA"/>
</dbReference>
<dbReference type="SUPFAM" id="SSF53474">
    <property type="entry name" value="alpha/beta-Hydrolases"/>
    <property type="match status" value="1"/>
</dbReference>
<dbReference type="GO" id="GO:0009696">
    <property type="term" value="P:salicylic acid metabolic process"/>
    <property type="evidence" value="ECO:0007669"/>
    <property type="project" value="TreeGrafter"/>
</dbReference>
<dbReference type="GO" id="GO:0009694">
    <property type="term" value="P:jasmonic acid metabolic process"/>
    <property type="evidence" value="ECO:0007669"/>
    <property type="project" value="TreeGrafter"/>
</dbReference>
<name>A0AAD5CZ93_AMBAR</name>
<dbReference type="GO" id="GO:0080030">
    <property type="term" value="F:methyl indole-3-acetate esterase activity"/>
    <property type="evidence" value="ECO:0007669"/>
    <property type="project" value="TreeGrafter"/>
</dbReference>
<gene>
    <name evidence="3" type="ORF">M8C21_016409</name>
</gene>
<dbReference type="GO" id="GO:0080031">
    <property type="term" value="F:methyl salicylate esterase activity"/>
    <property type="evidence" value="ECO:0007669"/>
    <property type="project" value="TreeGrafter"/>
</dbReference>
<keyword evidence="1" id="KW-0378">Hydrolase</keyword>
<comment type="caution">
    <text evidence="3">The sequence shown here is derived from an EMBL/GenBank/DDBJ whole genome shotgun (WGS) entry which is preliminary data.</text>
</comment>